<evidence type="ECO:0000256" key="3">
    <source>
        <dbReference type="ARBA" id="ARBA00022692"/>
    </source>
</evidence>
<comment type="similarity">
    <text evidence="2">Belongs to the EamA transporter family.</text>
</comment>
<feature type="transmembrane region" description="Helical" evidence="7">
    <location>
        <begin position="313"/>
        <end position="330"/>
    </location>
</feature>
<evidence type="ECO:0000256" key="5">
    <source>
        <dbReference type="ARBA" id="ARBA00023136"/>
    </source>
</evidence>
<keyword evidence="10" id="KW-1185">Reference proteome</keyword>
<keyword evidence="3 7" id="KW-0812">Transmembrane</keyword>
<dbReference type="GO" id="GO:0016020">
    <property type="term" value="C:membrane"/>
    <property type="evidence" value="ECO:0007669"/>
    <property type="project" value="UniProtKB-SubCell"/>
</dbReference>
<feature type="transmembrane region" description="Helical" evidence="7">
    <location>
        <begin position="336"/>
        <end position="356"/>
    </location>
</feature>
<gene>
    <name evidence="9" type="ORF">SAMN05444336_11135</name>
</gene>
<feature type="region of interest" description="Disordered" evidence="6">
    <location>
        <begin position="1"/>
        <end position="39"/>
    </location>
</feature>
<dbReference type="InterPro" id="IPR000620">
    <property type="entry name" value="EamA_dom"/>
</dbReference>
<feature type="transmembrane region" description="Helical" evidence="7">
    <location>
        <begin position="193"/>
        <end position="212"/>
    </location>
</feature>
<protein>
    <submittedName>
        <fullName evidence="9">Permease of the drug/metabolite transporter (DMT) superfamily</fullName>
    </submittedName>
</protein>
<evidence type="ECO:0000256" key="1">
    <source>
        <dbReference type="ARBA" id="ARBA00004141"/>
    </source>
</evidence>
<dbReference type="Pfam" id="PF00892">
    <property type="entry name" value="EamA"/>
    <property type="match status" value="2"/>
</dbReference>
<feature type="transmembrane region" description="Helical" evidence="7">
    <location>
        <begin position="249"/>
        <end position="268"/>
    </location>
</feature>
<organism evidence="9 10">
    <name type="scientific">Albimonas donghaensis</name>
    <dbReference type="NCBI Taxonomy" id="356660"/>
    <lineage>
        <taxon>Bacteria</taxon>
        <taxon>Pseudomonadati</taxon>
        <taxon>Pseudomonadota</taxon>
        <taxon>Alphaproteobacteria</taxon>
        <taxon>Rhodobacterales</taxon>
        <taxon>Paracoccaceae</taxon>
        <taxon>Albimonas</taxon>
    </lineage>
</organism>
<feature type="compositionally biased region" description="Low complexity" evidence="6">
    <location>
        <begin position="1"/>
        <end position="26"/>
    </location>
</feature>
<accession>A0A1H3EZQ7</accession>
<feature type="domain" description="EamA" evidence="8">
    <location>
        <begin position="75"/>
        <end position="207"/>
    </location>
</feature>
<sequence>MTVNLPGRAPGARPAAPATPVCAAPDGGRGGGGDAAPGVGAGGAAQGGAAAGPGAAVSSQMSGTELKTTPVAAWKGYAAVVFSVVVWAGWIVVTRAQGSTLAPVDTSILRIIVPALLLSPVWLRRGIVPKGQPQLAMWIMAAGWGAPFILLISKGLETVPAALFGPMVPATLPLLVGLWDYFVAGRKVRGVRLAGLGLIAVSIALVVGPAALRGDGGFFIGAPYLVAAACGWTAFTIAYRATTLTGLEAAAYMSLYSAPFLLVLAAVEGLHLQDLSLGEFAWYFVAHGVLAGVGSIVAYGYAMRVLGVARTSAFASLVPMGAALGGLAVLGEAPAISGWFSVGCACLGVAAVNGVFGGMEPARND</sequence>
<feature type="domain" description="EamA" evidence="8">
    <location>
        <begin position="220"/>
        <end position="353"/>
    </location>
</feature>
<proteinExistence type="inferred from homology"/>
<feature type="transmembrane region" description="Helical" evidence="7">
    <location>
        <begin position="159"/>
        <end position="181"/>
    </location>
</feature>
<keyword evidence="5 7" id="KW-0472">Membrane</keyword>
<dbReference type="EMBL" id="FNMZ01000011">
    <property type="protein sequence ID" value="SDX83384.1"/>
    <property type="molecule type" value="Genomic_DNA"/>
</dbReference>
<evidence type="ECO:0000313" key="9">
    <source>
        <dbReference type="EMBL" id="SDX83384.1"/>
    </source>
</evidence>
<evidence type="ECO:0000256" key="2">
    <source>
        <dbReference type="ARBA" id="ARBA00007362"/>
    </source>
</evidence>
<dbReference type="SUPFAM" id="SSF103481">
    <property type="entry name" value="Multidrug resistance efflux transporter EmrE"/>
    <property type="match status" value="2"/>
</dbReference>
<dbReference type="PANTHER" id="PTHR32322">
    <property type="entry name" value="INNER MEMBRANE TRANSPORTER"/>
    <property type="match status" value="1"/>
</dbReference>
<dbReference type="InterPro" id="IPR037185">
    <property type="entry name" value="EmrE-like"/>
</dbReference>
<feature type="transmembrane region" description="Helical" evidence="7">
    <location>
        <begin position="218"/>
        <end position="237"/>
    </location>
</feature>
<dbReference type="Proteomes" id="UP000199118">
    <property type="component" value="Unassembled WGS sequence"/>
</dbReference>
<feature type="transmembrane region" description="Helical" evidence="7">
    <location>
        <begin position="280"/>
        <end position="301"/>
    </location>
</feature>
<keyword evidence="4 7" id="KW-1133">Transmembrane helix</keyword>
<evidence type="ECO:0000259" key="8">
    <source>
        <dbReference type="Pfam" id="PF00892"/>
    </source>
</evidence>
<feature type="transmembrane region" description="Helical" evidence="7">
    <location>
        <begin position="135"/>
        <end position="153"/>
    </location>
</feature>
<dbReference type="STRING" id="356660.SAMN05444336_11135"/>
<feature type="transmembrane region" description="Helical" evidence="7">
    <location>
        <begin position="107"/>
        <end position="123"/>
    </location>
</feature>
<name>A0A1H3EZQ7_9RHOB</name>
<dbReference type="AlphaFoldDB" id="A0A1H3EZQ7"/>
<dbReference type="PANTHER" id="PTHR32322:SF2">
    <property type="entry name" value="EAMA DOMAIN-CONTAINING PROTEIN"/>
    <property type="match status" value="1"/>
</dbReference>
<evidence type="ECO:0000256" key="7">
    <source>
        <dbReference type="SAM" id="Phobius"/>
    </source>
</evidence>
<evidence type="ECO:0000256" key="6">
    <source>
        <dbReference type="SAM" id="MobiDB-lite"/>
    </source>
</evidence>
<evidence type="ECO:0000313" key="10">
    <source>
        <dbReference type="Proteomes" id="UP000199118"/>
    </source>
</evidence>
<evidence type="ECO:0000256" key="4">
    <source>
        <dbReference type="ARBA" id="ARBA00022989"/>
    </source>
</evidence>
<feature type="compositionally biased region" description="Gly residues" evidence="6">
    <location>
        <begin position="27"/>
        <end position="39"/>
    </location>
</feature>
<dbReference type="InterPro" id="IPR050638">
    <property type="entry name" value="AA-Vitamin_Transporters"/>
</dbReference>
<reference evidence="9 10" key="1">
    <citation type="submission" date="2016-10" db="EMBL/GenBank/DDBJ databases">
        <authorList>
            <person name="de Groot N.N."/>
        </authorList>
    </citation>
    <scope>NUCLEOTIDE SEQUENCE [LARGE SCALE GENOMIC DNA]</scope>
    <source>
        <strain evidence="9 10">DSM 17890</strain>
    </source>
</reference>
<comment type="subcellular location">
    <subcellularLocation>
        <location evidence="1">Membrane</location>
        <topology evidence="1">Multi-pass membrane protein</topology>
    </subcellularLocation>
</comment>
<feature type="transmembrane region" description="Helical" evidence="7">
    <location>
        <begin position="76"/>
        <end position="95"/>
    </location>
</feature>